<gene>
    <name evidence="1" type="ORF">F4554_000354</name>
</gene>
<keyword evidence="2" id="KW-1185">Reference proteome</keyword>
<name>A0A852ZHF4_9ACTN</name>
<comment type="caution">
    <text evidence="1">The sequence shown here is derived from an EMBL/GenBank/DDBJ whole genome shotgun (WGS) entry which is preliminary data.</text>
</comment>
<accession>A0A852ZHF4</accession>
<dbReference type="Proteomes" id="UP000579605">
    <property type="component" value="Unassembled WGS sequence"/>
</dbReference>
<dbReference type="AlphaFoldDB" id="A0A852ZHF4"/>
<evidence type="ECO:0000313" key="2">
    <source>
        <dbReference type="Proteomes" id="UP000579605"/>
    </source>
</evidence>
<sequence>MTAVGTVSAGVLLGYARAVLSGTTAMPKTRAPRIAAVLARQALEETVQQLCTSAGAPLSDATMRSRLISLRFLVSRDHAGRIADLAEAAWNGLSGACHHHAFELTPTVGEVHGLINCVAELTVFASTVAAKTADER</sequence>
<organism evidence="1 2">
    <name type="scientific">Actinopolymorpha rutila</name>
    <dbReference type="NCBI Taxonomy" id="446787"/>
    <lineage>
        <taxon>Bacteria</taxon>
        <taxon>Bacillati</taxon>
        <taxon>Actinomycetota</taxon>
        <taxon>Actinomycetes</taxon>
        <taxon>Propionibacteriales</taxon>
        <taxon>Actinopolymorphaceae</taxon>
        <taxon>Actinopolymorpha</taxon>
    </lineage>
</organism>
<dbReference type="EMBL" id="JACBZH010000001">
    <property type="protein sequence ID" value="NYH87716.1"/>
    <property type="molecule type" value="Genomic_DNA"/>
</dbReference>
<proteinExistence type="predicted"/>
<evidence type="ECO:0000313" key="1">
    <source>
        <dbReference type="EMBL" id="NYH87716.1"/>
    </source>
</evidence>
<protein>
    <submittedName>
        <fullName evidence="1">Uncharacterized protein</fullName>
    </submittedName>
</protein>
<reference evidence="1 2" key="1">
    <citation type="submission" date="2020-07" db="EMBL/GenBank/DDBJ databases">
        <title>Sequencing the genomes of 1000 actinobacteria strains.</title>
        <authorList>
            <person name="Klenk H.-P."/>
        </authorList>
    </citation>
    <scope>NUCLEOTIDE SEQUENCE [LARGE SCALE GENOMIC DNA]</scope>
    <source>
        <strain evidence="1 2">DSM 18448</strain>
    </source>
</reference>
<dbReference type="RefSeq" id="WP_179785736.1">
    <property type="nucleotide sequence ID" value="NZ_BAAARR010000034.1"/>
</dbReference>